<dbReference type="AlphaFoldDB" id="A0A7X1EBR5"/>
<dbReference type="PIRSF" id="PIRSF037225">
    <property type="entry name" value="UCP037225"/>
    <property type="match status" value="1"/>
</dbReference>
<dbReference type="EMBL" id="JACHVC010000013">
    <property type="protein sequence ID" value="MBC2608092.1"/>
    <property type="molecule type" value="Genomic_DNA"/>
</dbReference>
<protein>
    <submittedName>
        <fullName evidence="1">CPXCG motif-containing cysteine-rich protein</fullName>
    </submittedName>
</protein>
<proteinExistence type="predicted"/>
<reference evidence="1 2" key="1">
    <citation type="submission" date="2020-07" db="EMBL/GenBank/DDBJ databases">
        <authorList>
            <person name="Feng X."/>
        </authorList>
    </citation>
    <scope>NUCLEOTIDE SEQUENCE [LARGE SCALE GENOMIC DNA]</scope>
    <source>
        <strain evidence="1 2">JCM23202</strain>
    </source>
</reference>
<name>A0A7X1EBR5_9BACT</name>
<comment type="caution">
    <text evidence="1">The sequence shown here is derived from an EMBL/GenBank/DDBJ whole genome shotgun (WGS) entry which is preliminary data.</text>
</comment>
<organism evidence="1 2">
    <name type="scientific">Pelagicoccus albus</name>
    <dbReference type="NCBI Taxonomy" id="415222"/>
    <lineage>
        <taxon>Bacteria</taxon>
        <taxon>Pseudomonadati</taxon>
        <taxon>Verrucomicrobiota</taxon>
        <taxon>Opitutia</taxon>
        <taxon>Puniceicoccales</taxon>
        <taxon>Pelagicoccaceae</taxon>
        <taxon>Pelagicoccus</taxon>
    </lineage>
</organism>
<dbReference type="Proteomes" id="UP000526501">
    <property type="component" value="Unassembled WGS sequence"/>
</dbReference>
<dbReference type="Pfam" id="PF14255">
    <property type="entry name" value="Zn_ribbon_21"/>
    <property type="match status" value="1"/>
</dbReference>
<dbReference type="InterPro" id="IPR025990">
    <property type="entry name" value="zinc_ribbon_bacterial"/>
</dbReference>
<sequence length="64" mass="7197">MNLELNENVPCPYCGETVGIVVDCTLGSQNFVEDCQVCCRPIEYTILIDEEGELIDLRASREDE</sequence>
<accession>A0A7X1EBR5</accession>
<evidence type="ECO:0000313" key="1">
    <source>
        <dbReference type="EMBL" id="MBC2608092.1"/>
    </source>
</evidence>
<gene>
    <name evidence="1" type="ORF">H5P27_18705</name>
</gene>
<evidence type="ECO:0000313" key="2">
    <source>
        <dbReference type="Proteomes" id="UP000526501"/>
    </source>
</evidence>
<dbReference type="InterPro" id="IPR017143">
    <property type="entry name" value="UCP037225"/>
</dbReference>
<keyword evidence="2" id="KW-1185">Reference proteome</keyword>